<dbReference type="GO" id="GO:0030414">
    <property type="term" value="F:peptidase inhibitor activity"/>
    <property type="evidence" value="ECO:0007669"/>
    <property type="project" value="TreeGrafter"/>
</dbReference>
<dbReference type="GO" id="GO:0046578">
    <property type="term" value="P:regulation of Ras protein signal transduction"/>
    <property type="evidence" value="ECO:0007669"/>
    <property type="project" value="TreeGrafter"/>
</dbReference>
<dbReference type="Gene3D" id="3.90.280.10">
    <property type="entry name" value="PEBP-like"/>
    <property type="match status" value="1"/>
</dbReference>
<dbReference type="GO" id="GO:0030162">
    <property type="term" value="P:regulation of proteolysis"/>
    <property type="evidence" value="ECO:0007669"/>
    <property type="project" value="TreeGrafter"/>
</dbReference>
<dbReference type="InterPro" id="IPR008914">
    <property type="entry name" value="PEBP"/>
</dbReference>
<keyword evidence="1" id="KW-0732">Signal</keyword>
<proteinExistence type="predicted"/>
<reference evidence="2 3" key="1">
    <citation type="submission" date="2015-06" db="EMBL/GenBank/DDBJ databases">
        <title>Talaromyces atroroseus IBT 11181 draft genome.</title>
        <authorList>
            <person name="Rasmussen K.B."/>
            <person name="Rasmussen S."/>
            <person name="Petersen B."/>
            <person name="Sicheritz-Ponten T."/>
            <person name="Mortensen U.H."/>
            <person name="Thrane U."/>
        </authorList>
    </citation>
    <scope>NUCLEOTIDE SEQUENCE [LARGE SCALE GENOMIC DNA]</scope>
    <source>
        <strain evidence="2 3">IBT 11181</strain>
    </source>
</reference>
<dbReference type="PANTHER" id="PTHR11362">
    <property type="entry name" value="PHOSPHATIDYLETHANOLAMINE-BINDING PROTEIN"/>
    <property type="match status" value="1"/>
</dbReference>
<evidence type="ECO:0000313" key="2">
    <source>
        <dbReference type="EMBL" id="OKL60677.1"/>
    </source>
</evidence>
<name>A0A1Q5Q972_TALAT</name>
<dbReference type="GO" id="GO:0005543">
    <property type="term" value="F:phospholipid binding"/>
    <property type="evidence" value="ECO:0007669"/>
    <property type="project" value="TreeGrafter"/>
</dbReference>
<evidence type="ECO:0008006" key="4">
    <source>
        <dbReference type="Google" id="ProtNLM"/>
    </source>
</evidence>
<dbReference type="RefSeq" id="XP_020120798.1">
    <property type="nucleotide sequence ID" value="XM_020266417.1"/>
</dbReference>
<dbReference type="Pfam" id="PF01161">
    <property type="entry name" value="PBP"/>
    <property type="match status" value="1"/>
</dbReference>
<sequence>MLMRTILTLLLAAGIAHCQTPPGFEPSTENKLGVKFGNRVRADNGNKLEKADTQSIPRLDLKFLIDDVDSSFLFAETSTSSSHYIVFMIDLDVPRNGTTVPFLHWYQPNFGLNRKTGKLLPPKSSEPAKAEYVGPSPPPGPAHRYVELLFNQPFYYEFPEEFDRYLEKKSSARVGFEINDFVKAAKLQKPIAGNWFLVQETEDLREDL</sequence>
<comment type="caution">
    <text evidence="2">The sequence shown here is derived from an EMBL/GenBank/DDBJ whole genome shotgun (WGS) entry which is preliminary data.</text>
</comment>
<feature type="signal peptide" evidence="1">
    <location>
        <begin position="1"/>
        <end position="18"/>
    </location>
</feature>
<dbReference type="OrthoDB" id="440553at2759"/>
<evidence type="ECO:0000256" key="1">
    <source>
        <dbReference type="SAM" id="SignalP"/>
    </source>
</evidence>
<protein>
    <recommendedName>
        <fullName evidence="4">Phosphatidylethanolamine-binding protein</fullName>
    </recommendedName>
</protein>
<feature type="chain" id="PRO_5010191959" description="Phosphatidylethanolamine-binding protein" evidence="1">
    <location>
        <begin position="19"/>
        <end position="208"/>
    </location>
</feature>
<evidence type="ECO:0000313" key="3">
    <source>
        <dbReference type="Proteomes" id="UP000214365"/>
    </source>
</evidence>
<dbReference type="STRING" id="1441469.A0A1Q5Q972"/>
<dbReference type="AlphaFoldDB" id="A0A1Q5Q972"/>
<dbReference type="PANTHER" id="PTHR11362:SF148">
    <property type="entry name" value="CARBOXYPEPTIDASE Y INHIBITOR"/>
    <property type="match status" value="1"/>
</dbReference>
<accession>A0A1Q5Q972</accession>
<dbReference type="InterPro" id="IPR035810">
    <property type="entry name" value="PEBP_euk"/>
</dbReference>
<dbReference type="CDD" id="cd00866">
    <property type="entry name" value="PEBP_euk"/>
    <property type="match status" value="1"/>
</dbReference>
<dbReference type="InterPro" id="IPR036610">
    <property type="entry name" value="PEBP-like_sf"/>
</dbReference>
<keyword evidence="3" id="KW-1185">Reference proteome</keyword>
<organism evidence="2 3">
    <name type="scientific">Talaromyces atroroseus</name>
    <dbReference type="NCBI Taxonomy" id="1441469"/>
    <lineage>
        <taxon>Eukaryota</taxon>
        <taxon>Fungi</taxon>
        <taxon>Dikarya</taxon>
        <taxon>Ascomycota</taxon>
        <taxon>Pezizomycotina</taxon>
        <taxon>Eurotiomycetes</taxon>
        <taxon>Eurotiomycetidae</taxon>
        <taxon>Eurotiales</taxon>
        <taxon>Trichocomaceae</taxon>
        <taxon>Talaromyces</taxon>
        <taxon>Talaromyces sect. Trachyspermi</taxon>
    </lineage>
</organism>
<gene>
    <name evidence="2" type="ORF">UA08_03957</name>
</gene>
<dbReference type="GeneID" id="31003712"/>
<dbReference type="SUPFAM" id="SSF49777">
    <property type="entry name" value="PEBP-like"/>
    <property type="match status" value="1"/>
</dbReference>
<dbReference type="EMBL" id="LFMY01000005">
    <property type="protein sequence ID" value="OKL60677.1"/>
    <property type="molecule type" value="Genomic_DNA"/>
</dbReference>
<dbReference type="Proteomes" id="UP000214365">
    <property type="component" value="Unassembled WGS sequence"/>
</dbReference>